<dbReference type="OrthoDB" id="1911032at2759"/>
<keyword evidence="3" id="KW-1185">Reference proteome</keyword>
<dbReference type="PANTHER" id="PTHR33914:SF2">
    <property type="entry name" value="OS02G0582100 PROTEIN"/>
    <property type="match status" value="1"/>
</dbReference>
<dbReference type="InterPro" id="IPR040378">
    <property type="entry name" value="BASL"/>
</dbReference>
<dbReference type="Proteomes" id="UP000623129">
    <property type="component" value="Unassembled WGS sequence"/>
</dbReference>
<organism evidence="2 3">
    <name type="scientific">Carex littledalei</name>
    <dbReference type="NCBI Taxonomy" id="544730"/>
    <lineage>
        <taxon>Eukaryota</taxon>
        <taxon>Viridiplantae</taxon>
        <taxon>Streptophyta</taxon>
        <taxon>Embryophyta</taxon>
        <taxon>Tracheophyta</taxon>
        <taxon>Spermatophyta</taxon>
        <taxon>Magnoliopsida</taxon>
        <taxon>Liliopsida</taxon>
        <taxon>Poales</taxon>
        <taxon>Cyperaceae</taxon>
        <taxon>Cyperoideae</taxon>
        <taxon>Cariceae</taxon>
        <taxon>Carex</taxon>
        <taxon>Carex subgen. Euthyceras</taxon>
    </lineage>
</organism>
<sequence length="338" mass="37723">MKIDSEKSYNHNFFEDINVALSKADENLKRDSKLSYEDEIQVPSTNDENDLDLEEDKGIYDDKTITEITCPDKVVISENIIKDVCIDEGAKLSPNKIEENETITSNITEEGEEIALKTVQDYSSVPDEKEVVIGEILDEKTISLKELFFSEDKKSADLHPKKDDEKKSAVQSIEKHSHEAAVTTGSDASEPVKSSKVDVSSDEITEEHPASLPVMSGTEMNGTEEMLDTLRSVPSCHAEAENGHNFGGPKLTSRMSFSQHCGELNIPQIELPGNNSARIAYSGSLSIRSDSSTTSARSFAFPIMQNEWNSSPIKMAKADRRRYRKHRGWRSNLFCCSF</sequence>
<dbReference type="EMBL" id="SWLB01000005">
    <property type="protein sequence ID" value="KAF3338275.1"/>
    <property type="molecule type" value="Genomic_DNA"/>
</dbReference>
<comment type="caution">
    <text evidence="2">The sequence shown here is derived from an EMBL/GenBank/DDBJ whole genome shotgun (WGS) entry which is preliminary data.</text>
</comment>
<accession>A0A833R4L8</accession>
<feature type="region of interest" description="Disordered" evidence="1">
    <location>
        <begin position="155"/>
        <end position="218"/>
    </location>
</feature>
<reference evidence="2" key="1">
    <citation type="submission" date="2020-01" db="EMBL/GenBank/DDBJ databases">
        <title>Genome sequence of Kobresia littledalei, the first chromosome-level genome in the family Cyperaceae.</title>
        <authorList>
            <person name="Qu G."/>
        </authorList>
    </citation>
    <scope>NUCLEOTIDE SEQUENCE</scope>
    <source>
        <strain evidence="2">C.B.Clarke</strain>
        <tissue evidence="2">Leaf</tissue>
    </source>
</reference>
<evidence type="ECO:0000313" key="2">
    <source>
        <dbReference type="EMBL" id="KAF3338275.1"/>
    </source>
</evidence>
<gene>
    <name evidence="2" type="ORF">FCM35_KLT17112</name>
</gene>
<feature type="compositionally biased region" description="Basic and acidic residues" evidence="1">
    <location>
        <begin position="155"/>
        <end position="179"/>
    </location>
</feature>
<name>A0A833R4L8_9POAL</name>
<evidence type="ECO:0000256" key="1">
    <source>
        <dbReference type="SAM" id="MobiDB-lite"/>
    </source>
</evidence>
<dbReference type="PANTHER" id="PTHR33914">
    <property type="entry name" value="18S PRE-RIBOSOMAL ASSEMBLY PROTEIN GAR2-LIKE PROTEIN"/>
    <property type="match status" value="1"/>
</dbReference>
<evidence type="ECO:0000313" key="3">
    <source>
        <dbReference type="Proteomes" id="UP000623129"/>
    </source>
</evidence>
<dbReference type="AlphaFoldDB" id="A0A833R4L8"/>
<protein>
    <submittedName>
        <fullName evidence="2">Uncharacterized protein</fullName>
    </submittedName>
</protein>
<dbReference type="GO" id="GO:0009786">
    <property type="term" value="P:regulation of asymmetric cell division"/>
    <property type="evidence" value="ECO:0007669"/>
    <property type="project" value="InterPro"/>
</dbReference>
<proteinExistence type="predicted"/>